<dbReference type="Pfam" id="PF00531">
    <property type="entry name" value="Death"/>
    <property type="match status" value="1"/>
</dbReference>
<evidence type="ECO:0000313" key="2">
    <source>
        <dbReference type="EMBL" id="CAF1331454.1"/>
    </source>
</evidence>
<accession>A0A815FY97</accession>
<dbReference type="SUPFAM" id="SSF47986">
    <property type="entry name" value="DEATH domain"/>
    <property type="match status" value="1"/>
</dbReference>
<dbReference type="EMBL" id="CAJNOJ010000245">
    <property type="protein sequence ID" value="CAF1331454.1"/>
    <property type="molecule type" value="Genomic_DNA"/>
</dbReference>
<evidence type="ECO:0000313" key="3">
    <source>
        <dbReference type="Proteomes" id="UP000663852"/>
    </source>
</evidence>
<proteinExistence type="predicted"/>
<dbReference type="InterPro" id="IPR000488">
    <property type="entry name" value="Death_dom"/>
</dbReference>
<dbReference type="CDD" id="cd01670">
    <property type="entry name" value="Death"/>
    <property type="match status" value="1"/>
</dbReference>
<sequence>MPLSSSCRVTEDVQLGSASADNDLSVLANPHERNRKIEQNSTLECGCILTSDQSRLTISDKCNLSLKDMKVIHRLAEPLRCLWKTIGRELSPCFNENDLNDINQRYYLSDGNHECAYQLLREWYIREPYQANVRCLLTRMKLPFDLIEIIHNDVVRTFLSS</sequence>
<dbReference type="AlphaFoldDB" id="A0A815FY97"/>
<reference evidence="2" key="1">
    <citation type="submission" date="2021-02" db="EMBL/GenBank/DDBJ databases">
        <authorList>
            <person name="Nowell W R."/>
        </authorList>
    </citation>
    <scope>NUCLEOTIDE SEQUENCE</scope>
</reference>
<comment type="caution">
    <text evidence="2">The sequence shown here is derived from an EMBL/GenBank/DDBJ whole genome shotgun (WGS) entry which is preliminary data.</text>
</comment>
<name>A0A815FY97_ADIRI</name>
<dbReference type="GO" id="GO:0007165">
    <property type="term" value="P:signal transduction"/>
    <property type="evidence" value="ECO:0007669"/>
    <property type="project" value="InterPro"/>
</dbReference>
<protein>
    <recommendedName>
        <fullName evidence="1">Death domain-containing protein</fullName>
    </recommendedName>
</protein>
<gene>
    <name evidence="2" type="ORF">EDS130_LOCUS32213</name>
</gene>
<dbReference type="InterPro" id="IPR011029">
    <property type="entry name" value="DEATH-like_dom_sf"/>
</dbReference>
<organism evidence="2 3">
    <name type="scientific">Adineta ricciae</name>
    <name type="common">Rotifer</name>
    <dbReference type="NCBI Taxonomy" id="249248"/>
    <lineage>
        <taxon>Eukaryota</taxon>
        <taxon>Metazoa</taxon>
        <taxon>Spiralia</taxon>
        <taxon>Gnathifera</taxon>
        <taxon>Rotifera</taxon>
        <taxon>Eurotatoria</taxon>
        <taxon>Bdelloidea</taxon>
        <taxon>Adinetida</taxon>
        <taxon>Adinetidae</taxon>
        <taxon>Adineta</taxon>
    </lineage>
</organism>
<feature type="domain" description="Death" evidence="1">
    <location>
        <begin position="70"/>
        <end position="138"/>
    </location>
</feature>
<dbReference type="Gene3D" id="1.10.533.10">
    <property type="entry name" value="Death Domain, Fas"/>
    <property type="match status" value="1"/>
</dbReference>
<evidence type="ECO:0000259" key="1">
    <source>
        <dbReference type="Pfam" id="PF00531"/>
    </source>
</evidence>
<dbReference type="Proteomes" id="UP000663852">
    <property type="component" value="Unassembled WGS sequence"/>
</dbReference>